<keyword evidence="2 5" id="KW-0812">Transmembrane</keyword>
<organism evidence="6">
    <name type="scientific">marine metagenome</name>
    <dbReference type="NCBI Taxonomy" id="408172"/>
    <lineage>
        <taxon>unclassified sequences</taxon>
        <taxon>metagenomes</taxon>
        <taxon>ecological metagenomes</taxon>
    </lineage>
</organism>
<feature type="transmembrane region" description="Helical" evidence="5">
    <location>
        <begin position="155"/>
        <end position="178"/>
    </location>
</feature>
<proteinExistence type="predicted"/>
<feature type="non-terminal residue" evidence="6">
    <location>
        <position position="1"/>
    </location>
</feature>
<comment type="subcellular location">
    <subcellularLocation>
        <location evidence="1">Membrane</location>
        <topology evidence="1">Multi-pass membrane protein</topology>
    </subcellularLocation>
</comment>
<feature type="transmembrane region" description="Helical" evidence="5">
    <location>
        <begin position="247"/>
        <end position="268"/>
    </location>
</feature>
<dbReference type="Pfam" id="PF01943">
    <property type="entry name" value="Polysacc_synt"/>
    <property type="match status" value="1"/>
</dbReference>
<evidence type="ECO:0000256" key="5">
    <source>
        <dbReference type="SAM" id="Phobius"/>
    </source>
</evidence>
<evidence type="ECO:0000256" key="3">
    <source>
        <dbReference type="ARBA" id="ARBA00022989"/>
    </source>
</evidence>
<keyword evidence="4 5" id="KW-0472">Membrane</keyword>
<dbReference type="PANTHER" id="PTHR43424">
    <property type="entry name" value="LOCUS PUTATIVE PROTEIN 1-RELATED"/>
    <property type="match status" value="1"/>
</dbReference>
<reference evidence="6" key="1">
    <citation type="submission" date="2018-05" db="EMBL/GenBank/DDBJ databases">
        <authorList>
            <person name="Lanie J.A."/>
            <person name="Ng W.-L."/>
            <person name="Kazmierczak K.M."/>
            <person name="Andrzejewski T.M."/>
            <person name="Davidsen T.M."/>
            <person name="Wayne K.J."/>
            <person name="Tettelin H."/>
            <person name="Glass J.I."/>
            <person name="Rusch D."/>
            <person name="Podicherti R."/>
            <person name="Tsui H.-C.T."/>
            <person name="Winkler M.E."/>
        </authorList>
    </citation>
    <scope>NUCLEOTIDE SEQUENCE</scope>
</reference>
<name>A0A382QVU3_9ZZZZ</name>
<dbReference type="AlphaFoldDB" id="A0A382QVU3"/>
<dbReference type="InterPro" id="IPR002797">
    <property type="entry name" value="Polysacc_synth"/>
</dbReference>
<dbReference type="CDD" id="cd13128">
    <property type="entry name" value="MATE_Wzx_like"/>
    <property type="match status" value="1"/>
</dbReference>
<evidence type="ECO:0000256" key="1">
    <source>
        <dbReference type="ARBA" id="ARBA00004141"/>
    </source>
</evidence>
<dbReference type="GO" id="GO:0016020">
    <property type="term" value="C:membrane"/>
    <property type="evidence" value="ECO:0007669"/>
    <property type="project" value="UniProtKB-SubCell"/>
</dbReference>
<dbReference type="EMBL" id="UINC01116916">
    <property type="protein sequence ID" value="SVC88982.1"/>
    <property type="molecule type" value="Genomic_DNA"/>
</dbReference>
<dbReference type="PANTHER" id="PTHR43424:SF1">
    <property type="entry name" value="LOCUS PUTATIVE PROTEIN 1-RELATED"/>
    <property type="match status" value="1"/>
</dbReference>
<feature type="transmembrane region" description="Helical" evidence="5">
    <location>
        <begin position="221"/>
        <end position="241"/>
    </location>
</feature>
<evidence type="ECO:0000256" key="2">
    <source>
        <dbReference type="ARBA" id="ARBA00022692"/>
    </source>
</evidence>
<protein>
    <submittedName>
        <fullName evidence="6">Uncharacterized protein</fullName>
    </submittedName>
</protein>
<keyword evidence="3 5" id="KW-1133">Transmembrane helix</keyword>
<evidence type="ECO:0000256" key="4">
    <source>
        <dbReference type="ARBA" id="ARBA00023136"/>
    </source>
</evidence>
<evidence type="ECO:0000313" key="6">
    <source>
        <dbReference type="EMBL" id="SVC88982.1"/>
    </source>
</evidence>
<feature type="transmembrane region" description="Helical" evidence="5">
    <location>
        <begin position="110"/>
        <end position="134"/>
    </location>
</feature>
<gene>
    <name evidence="6" type="ORF">METZ01_LOCUS341836</name>
</gene>
<feature type="transmembrane region" description="Helical" evidence="5">
    <location>
        <begin position="75"/>
        <end position="95"/>
    </location>
</feature>
<feature type="transmembrane region" description="Helical" evidence="5">
    <location>
        <begin position="7"/>
        <end position="28"/>
    </location>
</feature>
<feature type="transmembrane region" description="Helical" evidence="5">
    <location>
        <begin position="190"/>
        <end position="209"/>
    </location>
</feature>
<feature type="transmembrane region" description="Helical" evidence="5">
    <location>
        <begin position="34"/>
        <end position="55"/>
    </location>
</feature>
<sequence length="295" mass="33378">SQVQSKYTVWAQTLQLFLGSLIKIALIIWEAPLIWFAAVFSFEFVILSALLLLMYSWRAGRFPIRSYKINYVRQLLNNSFPLLLTGMAILIYMKIDQVMLKELAGAESVGIYAAAVKLCEVLYPLPVLVAGSLYPAIIGIKDTNPILYHSRLQKLYALLIWGAFALAIPITFLAEWIIDILYGKAYIESVIILKIYVWAGIFVFMSVANNKWMVIENFQKYILLTALLGMCSNIILNVILIPRYGATGAAFATLISYGIGSYICLLFFPKIRAGFWFATKSLNPYSVFAFSYYLK</sequence>
<accession>A0A382QVU3</accession>
<dbReference type="InterPro" id="IPR052556">
    <property type="entry name" value="PolySynth_Transporter"/>
</dbReference>